<dbReference type="Proteomes" id="UP001602013">
    <property type="component" value="Unassembled WGS sequence"/>
</dbReference>
<organism evidence="2 3">
    <name type="scientific">Microtetraspora malaysiensis</name>
    <dbReference type="NCBI Taxonomy" id="161358"/>
    <lineage>
        <taxon>Bacteria</taxon>
        <taxon>Bacillati</taxon>
        <taxon>Actinomycetota</taxon>
        <taxon>Actinomycetes</taxon>
        <taxon>Streptosporangiales</taxon>
        <taxon>Streptosporangiaceae</taxon>
        <taxon>Microtetraspora</taxon>
    </lineage>
</organism>
<evidence type="ECO:0000313" key="2">
    <source>
        <dbReference type="EMBL" id="MFF3670355.1"/>
    </source>
</evidence>
<dbReference type="EC" id="1.-.-.-" evidence="2"/>
<dbReference type="Pfam" id="PF01266">
    <property type="entry name" value="DAO"/>
    <property type="match status" value="1"/>
</dbReference>
<keyword evidence="3" id="KW-1185">Reference proteome</keyword>
<dbReference type="EMBL" id="JBIASD010000030">
    <property type="protein sequence ID" value="MFF3670355.1"/>
    <property type="molecule type" value="Genomic_DNA"/>
</dbReference>
<feature type="domain" description="FAD dependent oxidoreductase" evidence="1">
    <location>
        <begin position="37"/>
        <end position="400"/>
    </location>
</feature>
<dbReference type="Gene3D" id="3.30.9.10">
    <property type="entry name" value="D-Amino Acid Oxidase, subunit A, domain 2"/>
    <property type="match status" value="1"/>
</dbReference>
<comment type="caution">
    <text evidence="2">The sequence shown here is derived from an EMBL/GenBank/DDBJ whole genome shotgun (WGS) entry which is preliminary data.</text>
</comment>
<proteinExistence type="predicted"/>
<dbReference type="PANTHER" id="PTHR13847">
    <property type="entry name" value="SARCOSINE DEHYDROGENASE-RELATED"/>
    <property type="match status" value="1"/>
</dbReference>
<dbReference type="InterPro" id="IPR036188">
    <property type="entry name" value="FAD/NAD-bd_sf"/>
</dbReference>
<dbReference type="GO" id="GO:0016491">
    <property type="term" value="F:oxidoreductase activity"/>
    <property type="evidence" value="ECO:0007669"/>
    <property type="project" value="UniProtKB-KW"/>
</dbReference>
<keyword evidence="2" id="KW-0560">Oxidoreductase</keyword>
<dbReference type="SUPFAM" id="SSF51905">
    <property type="entry name" value="FAD/NAD(P)-binding domain"/>
    <property type="match status" value="1"/>
</dbReference>
<gene>
    <name evidence="2" type="ORF">ACFYXI_32695</name>
</gene>
<evidence type="ECO:0000259" key="1">
    <source>
        <dbReference type="Pfam" id="PF01266"/>
    </source>
</evidence>
<reference evidence="2 3" key="1">
    <citation type="submission" date="2024-10" db="EMBL/GenBank/DDBJ databases">
        <title>The Natural Products Discovery Center: Release of the First 8490 Sequenced Strains for Exploring Actinobacteria Biosynthetic Diversity.</title>
        <authorList>
            <person name="Kalkreuter E."/>
            <person name="Kautsar S.A."/>
            <person name="Yang D."/>
            <person name="Bader C.D."/>
            <person name="Teijaro C.N."/>
            <person name="Fluegel L."/>
            <person name="Davis C.M."/>
            <person name="Simpson J.R."/>
            <person name="Lauterbach L."/>
            <person name="Steele A.D."/>
            <person name="Gui C."/>
            <person name="Meng S."/>
            <person name="Li G."/>
            <person name="Viehrig K."/>
            <person name="Ye F."/>
            <person name="Su P."/>
            <person name="Kiefer A.F."/>
            <person name="Nichols A."/>
            <person name="Cepeda A.J."/>
            <person name="Yan W."/>
            <person name="Fan B."/>
            <person name="Jiang Y."/>
            <person name="Adhikari A."/>
            <person name="Zheng C.-J."/>
            <person name="Schuster L."/>
            <person name="Cowan T.M."/>
            <person name="Smanski M.J."/>
            <person name="Chevrette M.G."/>
            <person name="De Carvalho L.P.S."/>
            <person name="Shen B."/>
        </authorList>
    </citation>
    <scope>NUCLEOTIDE SEQUENCE [LARGE SCALE GENOMIC DNA]</scope>
    <source>
        <strain evidence="2 3">NPDC002173</strain>
    </source>
</reference>
<dbReference type="Gene3D" id="3.50.50.60">
    <property type="entry name" value="FAD/NAD(P)-binding domain"/>
    <property type="match status" value="1"/>
</dbReference>
<sequence length="465" mass="50687">MNAPLSPDFVNGDVSFWFRSLGIPAPGDRLDGDREADVAIVGGGYTGLWTAYYLKKADPSLRVAVLEKEFAGFGASGRNGGWLTGALAGSPERYAKTHGREATQRLQREMFAAVDEVIAVCAAEGIDADIVKGGLFNVARGPAQEARLRAEIAGQRAWGWTEEDVRPLSPAERDERLRVSGAVAATWSPHCARIQPAKLARGLADAVRALGVDLFEGTPVTAIEPGRAVTPYGAVRAAHVLRCTEGFTATVPGHHRDWLPMNSSLIVTEPLPPEVWETIGWEGRELLGDMAHYYMYAQRTADDRIAFGGRGRPYLYGSRVDDRGHTHDWTVDALWGLLTSFFPAAASSRVAHAWSGVLGVPRDWCATVGLDRATGLGWAGGYTGHGVTTTNLAGRTLRDLVLGRETPLTDLPWVDRRVRAWEPEPLRWLGVHSMYRLYRVADAREAKGMRKTSVLARVADMITGH</sequence>
<dbReference type="PANTHER" id="PTHR13847:SF285">
    <property type="entry name" value="FAD DEPENDENT OXIDOREDUCTASE DOMAIN-CONTAINING PROTEIN"/>
    <property type="match status" value="1"/>
</dbReference>
<evidence type="ECO:0000313" key="3">
    <source>
        <dbReference type="Proteomes" id="UP001602013"/>
    </source>
</evidence>
<dbReference type="RefSeq" id="WP_387416582.1">
    <property type="nucleotide sequence ID" value="NZ_JBIASD010000030.1"/>
</dbReference>
<name>A0ABW6SZB7_9ACTN</name>
<accession>A0ABW6SZB7</accession>
<dbReference type="InterPro" id="IPR006076">
    <property type="entry name" value="FAD-dep_OxRdtase"/>
</dbReference>
<protein>
    <submittedName>
        <fullName evidence="2">NAD(P)/FAD-dependent oxidoreductase</fullName>
        <ecNumber evidence="2">1.-.-.-</ecNumber>
    </submittedName>
</protein>